<keyword evidence="7" id="KW-1185">Reference proteome</keyword>
<dbReference type="Pfam" id="PF00018">
    <property type="entry name" value="SH3_1"/>
    <property type="match status" value="1"/>
</dbReference>
<protein>
    <submittedName>
        <fullName evidence="6">SH3 domain-containing kinase-binding protein 1</fullName>
    </submittedName>
</protein>
<evidence type="ECO:0000256" key="1">
    <source>
        <dbReference type="ARBA" id="ARBA00022443"/>
    </source>
</evidence>
<keyword evidence="3" id="KW-0175">Coiled coil</keyword>
<organism evidence="6 7">
    <name type="scientific">Trichonephila clavata</name>
    <name type="common">Joro spider</name>
    <name type="synonym">Nephila clavata</name>
    <dbReference type="NCBI Taxonomy" id="2740835"/>
    <lineage>
        <taxon>Eukaryota</taxon>
        <taxon>Metazoa</taxon>
        <taxon>Ecdysozoa</taxon>
        <taxon>Arthropoda</taxon>
        <taxon>Chelicerata</taxon>
        <taxon>Arachnida</taxon>
        <taxon>Araneae</taxon>
        <taxon>Araneomorphae</taxon>
        <taxon>Entelegynae</taxon>
        <taxon>Araneoidea</taxon>
        <taxon>Nephilidae</taxon>
        <taxon>Trichonephila</taxon>
    </lineage>
</organism>
<feature type="domain" description="SH3" evidence="5">
    <location>
        <begin position="169"/>
        <end position="230"/>
    </location>
</feature>
<dbReference type="GO" id="GO:0016192">
    <property type="term" value="P:vesicle-mediated transport"/>
    <property type="evidence" value="ECO:0007669"/>
    <property type="project" value="UniProtKB-ARBA"/>
</dbReference>
<keyword evidence="6" id="KW-0808">Transferase</keyword>
<gene>
    <name evidence="6" type="primary">SH3KBP1</name>
    <name evidence="6" type="ORF">TNCT_21602</name>
</gene>
<feature type="compositionally biased region" description="Low complexity" evidence="4">
    <location>
        <begin position="327"/>
        <end position="338"/>
    </location>
</feature>
<evidence type="ECO:0000256" key="2">
    <source>
        <dbReference type="PROSITE-ProRule" id="PRU00192"/>
    </source>
</evidence>
<feature type="compositionally biased region" description="Polar residues" evidence="4">
    <location>
        <begin position="339"/>
        <end position="348"/>
    </location>
</feature>
<evidence type="ECO:0000259" key="5">
    <source>
        <dbReference type="PROSITE" id="PS50002"/>
    </source>
</evidence>
<accession>A0A8X6K7B0</accession>
<keyword evidence="6" id="KW-0418">Kinase</keyword>
<feature type="region of interest" description="Disordered" evidence="4">
    <location>
        <begin position="115"/>
        <end position="166"/>
    </location>
</feature>
<feature type="compositionally biased region" description="Basic and acidic residues" evidence="4">
    <location>
        <begin position="406"/>
        <end position="422"/>
    </location>
</feature>
<dbReference type="Proteomes" id="UP000887116">
    <property type="component" value="Unassembled WGS sequence"/>
</dbReference>
<feature type="compositionally biased region" description="Basic and acidic residues" evidence="4">
    <location>
        <begin position="349"/>
        <end position="371"/>
    </location>
</feature>
<dbReference type="Pfam" id="PF14604">
    <property type="entry name" value="SH3_9"/>
    <property type="match status" value="1"/>
</dbReference>
<evidence type="ECO:0000313" key="6">
    <source>
        <dbReference type="EMBL" id="GFQ67445.1"/>
    </source>
</evidence>
<dbReference type="PROSITE" id="PS50002">
    <property type="entry name" value="SH3"/>
    <property type="match status" value="2"/>
</dbReference>
<keyword evidence="1 2" id="KW-0728">SH3 domain</keyword>
<name>A0A8X6K7B0_TRICU</name>
<feature type="region of interest" description="Disordered" evidence="4">
    <location>
        <begin position="389"/>
        <end position="422"/>
    </location>
</feature>
<evidence type="ECO:0000256" key="4">
    <source>
        <dbReference type="SAM" id="MobiDB-lite"/>
    </source>
</evidence>
<dbReference type="GO" id="GO:0007015">
    <property type="term" value="P:actin filament organization"/>
    <property type="evidence" value="ECO:0007669"/>
    <property type="project" value="TreeGrafter"/>
</dbReference>
<dbReference type="GO" id="GO:0016301">
    <property type="term" value="F:kinase activity"/>
    <property type="evidence" value="ECO:0007669"/>
    <property type="project" value="UniProtKB-KW"/>
</dbReference>
<feature type="region of interest" description="Disordered" evidence="4">
    <location>
        <begin position="440"/>
        <end position="471"/>
    </location>
</feature>
<feature type="compositionally biased region" description="Basic and acidic residues" evidence="4">
    <location>
        <begin position="232"/>
        <end position="241"/>
    </location>
</feature>
<feature type="coiled-coil region" evidence="3">
    <location>
        <begin position="638"/>
        <end position="676"/>
    </location>
</feature>
<dbReference type="FunFam" id="2.30.30.40:FF:000072">
    <property type="entry name" value="Unconventional Myosin IB"/>
    <property type="match status" value="2"/>
</dbReference>
<evidence type="ECO:0000313" key="7">
    <source>
        <dbReference type="Proteomes" id="UP000887116"/>
    </source>
</evidence>
<dbReference type="OrthoDB" id="73680at2759"/>
<dbReference type="GO" id="GO:0016477">
    <property type="term" value="P:cell migration"/>
    <property type="evidence" value="ECO:0007669"/>
    <property type="project" value="TreeGrafter"/>
</dbReference>
<feature type="compositionally biased region" description="Pro residues" evidence="4">
    <location>
        <begin position="454"/>
        <end position="463"/>
    </location>
</feature>
<dbReference type="PRINTS" id="PR01887">
    <property type="entry name" value="SPECTRNALPHA"/>
</dbReference>
<comment type="caution">
    <text evidence="6">The sequence shown here is derived from an EMBL/GenBank/DDBJ whole genome shotgun (WGS) entry which is preliminary data.</text>
</comment>
<dbReference type="SUPFAM" id="SSF50044">
    <property type="entry name" value="SH3-domain"/>
    <property type="match status" value="2"/>
</dbReference>
<dbReference type="PANTHER" id="PTHR14167">
    <property type="entry name" value="SH3 DOMAIN-CONTAINING"/>
    <property type="match status" value="1"/>
</dbReference>
<evidence type="ECO:0000256" key="3">
    <source>
        <dbReference type="SAM" id="Coils"/>
    </source>
</evidence>
<feature type="compositionally biased region" description="Pro residues" evidence="4">
    <location>
        <begin position="293"/>
        <end position="305"/>
    </location>
</feature>
<dbReference type="PRINTS" id="PR00452">
    <property type="entry name" value="SH3DOMAIN"/>
</dbReference>
<reference evidence="6" key="1">
    <citation type="submission" date="2020-07" db="EMBL/GenBank/DDBJ databases">
        <title>Multicomponent nature underlies the extraordinary mechanical properties of spider dragline silk.</title>
        <authorList>
            <person name="Kono N."/>
            <person name="Nakamura H."/>
            <person name="Mori M."/>
            <person name="Yoshida Y."/>
            <person name="Ohtoshi R."/>
            <person name="Malay A.D."/>
            <person name="Moran D.A.P."/>
            <person name="Tomita M."/>
            <person name="Numata K."/>
            <person name="Arakawa K."/>
        </authorList>
    </citation>
    <scope>NUCLEOTIDE SEQUENCE</scope>
</reference>
<dbReference type="InterPro" id="IPR036028">
    <property type="entry name" value="SH3-like_dom_sf"/>
</dbReference>
<feature type="domain" description="SH3" evidence="5">
    <location>
        <begin position="13"/>
        <end position="72"/>
    </location>
</feature>
<feature type="compositionally biased region" description="Low complexity" evidence="4">
    <location>
        <begin position="253"/>
        <end position="265"/>
    </location>
</feature>
<dbReference type="EMBL" id="BMAO01000523">
    <property type="protein sequence ID" value="GFQ67445.1"/>
    <property type="molecule type" value="Genomic_DNA"/>
</dbReference>
<dbReference type="Gene3D" id="2.30.30.40">
    <property type="entry name" value="SH3 Domains"/>
    <property type="match status" value="2"/>
</dbReference>
<dbReference type="InterPro" id="IPR001452">
    <property type="entry name" value="SH3_domain"/>
</dbReference>
<sequence>MANIENKDPKKDIKKRMVKALFSYTPVNSDELTLKINDILEVIEETEEGWWKGILEGNIGMFPSNFVIELDGYPEELNNKLMNELSPSKNISKAKNVSQQQETLNKHGNNILIQNKQDSKQGVMNSTNVDAVDGSSSSKNATDPLPEKKLITAKKPPVDSAAPRLPPKPVREQAQVIFPYESQNEDELSLKEGDIITVLSKEIEDKGWWRGELNNKIGVFPDNFVKLIKAEEQKKPERPDKPPAVIASKNSLKSVSSEKGTSESSPKLEKKVLKTPPAKPPPPEIHKKEPERPLLPCPSKKPQPMQPVKKPTRSSLGPKLPLSPVISAAKSSVSESGSPIPTSFPSSSEKTEESLKVENTTDKDNKHKKEEMEFDLIEPTSKKLVHLTANRAKAPNRRPPSFIFLKENERDQESHTTDRRLSEPLLAEFNALLPLNESQKKSAISASNVEIKPKVPPSRPSPPIAKSNSLTKQDTVLISKKEIRREDSVVKPQDSGKKDSIPDKVPVLTKEILHPNKIPELPSQIDSKSSFFKVQSSVATVNPELPSQLAPKVSSVKIPLSIAAKTSTITTPAIPPNAPSEDISAAPLKNAHHIVTKPPATLPSEMSSSGAISLETQVLDIKEDLKVVRNNMVSKNDYNALLKQVTELKVLLEMYNKNCTKAISDLKEELNEERRLRCSVELELQKLKECQNT</sequence>
<feature type="compositionally biased region" description="Polar residues" evidence="4">
    <location>
        <begin position="115"/>
        <end position="141"/>
    </location>
</feature>
<dbReference type="SMART" id="SM00326">
    <property type="entry name" value="SH3"/>
    <property type="match status" value="2"/>
</dbReference>
<feature type="region of interest" description="Disordered" evidence="4">
    <location>
        <begin position="232"/>
        <end position="375"/>
    </location>
</feature>
<dbReference type="InterPro" id="IPR050384">
    <property type="entry name" value="Endophilin_SH3RF"/>
</dbReference>
<dbReference type="AlphaFoldDB" id="A0A8X6K7B0"/>
<proteinExistence type="predicted"/>
<dbReference type="PANTHER" id="PTHR14167:SF92">
    <property type="entry name" value="CIN85 AND CD2AP RELATED, ISOFORM J"/>
    <property type="match status" value="1"/>
</dbReference>
<dbReference type="CDD" id="cd11875">
    <property type="entry name" value="SH3_CD2AP-like_3"/>
    <property type="match status" value="1"/>
</dbReference>